<comment type="caution">
    <text evidence="6">The sequence shown here is derived from an EMBL/GenBank/DDBJ whole genome shotgun (WGS) entry which is preliminary data.</text>
</comment>
<dbReference type="PANTHER" id="PTHR30055">
    <property type="entry name" value="HTH-TYPE TRANSCRIPTIONAL REGULATOR RUTR"/>
    <property type="match status" value="1"/>
</dbReference>
<dbReference type="Pfam" id="PF13305">
    <property type="entry name" value="TetR_C_33"/>
    <property type="match status" value="1"/>
</dbReference>
<dbReference type="RefSeq" id="WP_260976314.1">
    <property type="nucleotide sequence ID" value="NZ_JAOANI010000017.1"/>
</dbReference>
<feature type="domain" description="HTH tetR-type" evidence="5">
    <location>
        <begin position="17"/>
        <end position="77"/>
    </location>
</feature>
<keyword evidence="1" id="KW-0805">Transcription regulation</keyword>
<proteinExistence type="predicted"/>
<evidence type="ECO:0000256" key="3">
    <source>
        <dbReference type="ARBA" id="ARBA00023163"/>
    </source>
</evidence>
<organism evidence="6 7">
    <name type="scientific">Thalassolituus pacificus</name>
    <dbReference type="NCBI Taxonomy" id="2975440"/>
    <lineage>
        <taxon>Bacteria</taxon>
        <taxon>Pseudomonadati</taxon>
        <taxon>Pseudomonadota</taxon>
        <taxon>Gammaproteobacteria</taxon>
        <taxon>Oceanospirillales</taxon>
        <taxon>Oceanospirillaceae</taxon>
        <taxon>Thalassolituus</taxon>
    </lineage>
</organism>
<dbReference type="PANTHER" id="PTHR30055:SF209">
    <property type="entry name" value="POSSIBLE TRANSCRIPTIONAL REGULATORY PROTEIN (PROBABLY TETR-FAMILY)"/>
    <property type="match status" value="1"/>
</dbReference>
<feature type="DNA-binding region" description="H-T-H motif" evidence="4">
    <location>
        <begin position="40"/>
        <end position="59"/>
    </location>
</feature>
<dbReference type="GO" id="GO:0003700">
    <property type="term" value="F:DNA-binding transcription factor activity"/>
    <property type="evidence" value="ECO:0007669"/>
    <property type="project" value="TreeGrafter"/>
</dbReference>
<dbReference type="SUPFAM" id="SSF46689">
    <property type="entry name" value="Homeodomain-like"/>
    <property type="match status" value="1"/>
</dbReference>
<dbReference type="InterPro" id="IPR050109">
    <property type="entry name" value="HTH-type_TetR-like_transc_reg"/>
</dbReference>
<keyword evidence="7" id="KW-1185">Reference proteome</keyword>
<dbReference type="GO" id="GO:0000976">
    <property type="term" value="F:transcription cis-regulatory region binding"/>
    <property type="evidence" value="ECO:0007669"/>
    <property type="project" value="TreeGrafter"/>
</dbReference>
<evidence type="ECO:0000313" key="6">
    <source>
        <dbReference type="EMBL" id="MCT7359443.1"/>
    </source>
</evidence>
<evidence type="ECO:0000259" key="5">
    <source>
        <dbReference type="PROSITE" id="PS50977"/>
    </source>
</evidence>
<keyword evidence="3" id="KW-0804">Transcription</keyword>
<evidence type="ECO:0000313" key="7">
    <source>
        <dbReference type="Proteomes" id="UP001147830"/>
    </source>
</evidence>
<evidence type="ECO:0000256" key="4">
    <source>
        <dbReference type="PROSITE-ProRule" id="PRU00335"/>
    </source>
</evidence>
<dbReference type="InterPro" id="IPR009057">
    <property type="entry name" value="Homeodomain-like_sf"/>
</dbReference>
<dbReference type="Proteomes" id="UP001147830">
    <property type="component" value="Unassembled WGS sequence"/>
</dbReference>
<evidence type="ECO:0000256" key="2">
    <source>
        <dbReference type="ARBA" id="ARBA00023125"/>
    </source>
</evidence>
<dbReference type="InterPro" id="IPR036271">
    <property type="entry name" value="Tet_transcr_reg_TetR-rel_C_sf"/>
</dbReference>
<dbReference type="AlphaFoldDB" id="A0A9X2WFH3"/>
<dbReference type="SUPFAM" id="SSF48498">
    <property type="entry name" value="Tetracyclin repressor-like, C-terminal domain"/>
    <property type="match status" value="1"/>
</dbReference>
<keyword evidence="2 4" id="KW-0238">DNA-binding</keyword>
<dbReference type="Pfam" id="PF00440">
    <property type="entry name" value="TetR_N"/>
    <property type="match status" value="1"/>
</dbReference>
<reference evidence="6" key="1">
    <citation type="journal article" date="2022" name="Front. Microbiol.">
        <title>Genome-based taxonomic rearrangement of Oceanobacter-related bacteria including the description of Thalassolituus hydrocarbonoclasticus sp. nov. and Thalassolituus pacificus sp. nov. and emended description of the genus Thalassolituus.</title>
        <authorList>
            <person name="Dong C."/>
            <person name="Wei L."/>
            <person name="Wang J."/>
            <person name="Lai Q."/>
            <person name="Huang Z."/>
            <person name="Shao Z."/>
        </authorList>
    </citation>
    <scope>NUCLEOTIDE SEQUENCE</scope>
    <source>
        <strain evidence="6">59MF3M-4</strain>
    </source>
</reference>
<dbReference type="PRINTS" id="PR00455">
    <property type="entry name" value="HTHTETR"/>
</dbReference>
<dbReference type="InterPro" id="IPR025996">
    <property type="entry name" value="MT1864/Rv1816-like_C"/>
</dbReference>
<evidence type="ECO:0000256" key="1">
    <source>
        <dbReference type="ARBA" id="ARBA00023015"/>
    </source>
</evidence>
<dbReference type="PROSITE" id="PS50977">
    <property type="entry name" value="HTH_TETR_2"/>
    <property type="match status" value="1"/>
</dbReference>
<accession>A0A9X2WFH3</accession>
<dbReference type="Gene3D" id="1.10.357.10">
    <property type="entry name" value="Tetracycline Repressor, domain 2"/>
    <property type="match status" value="1"/>
</dbReference>
<protein>
    <submittedName>
        <fullName evidence="6">TetR/AcrR family transcriptional regulator</fullName>
    </submittedName>
</protein>
<reference evidence="6" key="2">
    <citation type="submission" date="2022-08" db="EMBL/GenBank/DDBJ databases">
        <authorList>
            <person name="Dong C."/>
        </authorList>
    </citation>
    <scope>NUCLEOTIDE SEQUENCE</scope>
    <source>
        <strain evidence="6">59MF3M-4</strain>
    </source>
</reference>
<dbReference type="EMBL" id="JAOANI010000017">
    <property type="protein sequence ID" value="MCT7359443.1"/>
    <property type="molecule type" value="Genomic_DNA"/>
</dbReference>
<name>A0A9X2WFH3_9GAMM</name>
<dbReference type="InterPro" id="IPR001647">
    <property type="entry name" value="HTH_TetR"/>
</dbReference>
<sequence length="225" mass="25055">MSRAASNQNNATSYHHGNLREALLSAAVDSIREQGAENLSLRALARVVGVSQTAPYRHFADKNGLLVELARQTFDELSRVTSERIDPALNCADNLLRAGEAYLRYAIANPEKYRLIFGSSITQREQYPQLQTAARSAFNVLLQLMAEGAQRGEFLPTEPMLLANNCWSSIHGFALLTIDGVFARKEQPLGFDDMLRVHLQMTLRAIQHNPQHIQQNLPGAIPFSD</sequence>
<gene>
    <name evidence="6" type="ORF">NYR02_10450</name>
</gene>